<dbReference type="AlphaFoldDB" id="A0A4Q9M178"/>
<comment type="caution">
    <text evidence="1">The sequence shown here is derived from an EMBL/GenBank/DDBJ whole genome shotgun (WGS) entry which is preliminary data.</text>
</comment>
<sequence>MKEQTRLFILYKRKKSKHSSKKLYPLANELGLIYKFSIEIIFYVMTWYDIATKHHNSYRKRKSIPKKVVYIQLIVLKKTAETIFFDRRTGLNRDSRENDSSSNQAINE</sequence>
<reference evidence="1 2" key="1">
    <citation type="submission" date="2017-12" db="EMBL/GenBank/DDBJ databases">
        <authorList>
            <person name="Pombert J.-F."/>
            <person name="Haag K.L."/>
            <person name="Ebert D."/>
        </authorList>
    </citation>
    <scope>NUCLEOTIDE SEQUENCE [LARGE SCALE GENOMIC DNA]</scope>
    <source>
        <strain evidence="1">IL-G-3</strain>
    </source>
</reference>
<dbReference type="Proteomes" id="UP000292282">
    <property type="component" value="Unassembled WGS sequence"/>
</dbReference>
<dbReference type="OrthoDB" id="2192644at2759"/>
<protein>
    <submittedName>
        <fullName evidence="1">Uncharacterized protein</fullName>
    </submittedName>
</protein>
<keyword evidence="2" id="KW-1185">Reference proteome</keyword>
<dbReference type="VEuPathDB" id="MicrosporidiaDB:CWI38_0285p0010"/>
<evidence type="ECO:0000313" key="1">
    <source>
        <dbReference type="EMBL" id="TBU17602.1"/>
    </source>
</evidence>
<dbReference type="EMBL" id="PITK01000285">
    <property type="protein sequence ID" value="TBU17602.1"/>
    <property type="molecule type" value="Genomic_DNA"/>
</dbReference>
<name>A0A4Q9M178_9MICR</name>
<gene>
    <name evidence="1" type="ORF">CWI38_0285p0010</name>
</gene>
<organism evidence="1 2">
    <name type="scientific">Hamiltosporidium tvaerminnensis</name>
    <dbReference type="NCBI Taxonomy" id="1176355"/>
    <lineage>
        <taxon>Eukaryota</taxon>
        <taxon>Fungi</taxon>
        <taxon>Fungi incertae sedis</taxon>
        <taxon>Microsporidia</taxon>
        <taxon>Dubosqiidae</taxon>
        <taxon>Hamiltosporidium</taxon>
    </lineage>
</organism>
<accession>A0A4Q9M178</accession>
<evidence type="ECO:0000313" key="2">
    <source>
        <dbReference type="Proteomes" id="UP000292282"/>
    </source>
</evidence>
<proteinExistence type="predicted"/>